<keyword evidence="2" id="KW-1185">Reference proteome</keyword>
<organism evidence="1 2">
    <name type="scientific">Gracilimonas halophila</name>
    <dbReference type="NCBI Taxonomy" id="1834464"/>
    <lineage>
        <taxon>Bacteria</taxon>
        <taxon>Pseudomonadati</taxon>
        <taxon>Balneolota</taxon>
        <taxon>Balneolia</taxon>
        <taxon>Balneolales</taxon>
        <taxon>Balneolaceae</taxon>
        <taxon>Gracilimonas</taxon>
    </lineage>
</organism>
<evidence type="ECO:0000313" key="1">
    <source>
        <dbReference type="EMBL" id="MFD2532383.1"/>
    </source>
</evidence>
<name>A0ABW5JI19_9BACT</name>
<accession>A0ABW5JI19</accession>
<evidence type="ECO:0000313" key="2">
    <source>
        <dbReference type="Proteomes" id="UP001597460"/>
    </source>
</evidence>
<sequence>MIHQFTKENIDAIGKVLGTKPKPLGNDVFRFEVKNEDEPRKLALEIHLGLEVNDEQMNMVSVYAYNTFLQLHNCTAFVASEMLQQVTFFGRSGDKTSGLIVEKTAGCSLYANVDHAILNGDFTQLPEDLMMCGIALSLTESMDDDFSF</sequence>
<proteinExistence type="predicted"/>
<dbReference type="RefSeq" id="WP_390300786.1">
    <property type="nucleotide sequence ID" value="NZ_JBHULI010000024.1"/>
</dbReference>
<gene>
    <name evidence="1" type="ORF">ACFSVN_08000</name>
</gene>
<dbReference type="Proteomes" id="UP001597460">
    <property type="component" value="Unassembled WGS sequence"/>
</dbReference>
<comment type="caution">
    <text evidence="1">The sequence shown here is derived from an EMBL/GenBank/DDBJ whole genome shotgun (WGS) entry which is preliminary data.</text>
</comment>
<dbReference type="EMBL" id="JBHULI010000024">
    <property type="protein sequence ID" value="MFD2532383.1"/>
    <property type="molecule type" value="Genomic_DNA"/>
</dbReference>
<reference evidence="2" key="1">
    <citation type="journal article" date="2019" name="Int. J. Syst. Evol. Microbiol.">
        <title>The Global Catalogue of Microorganisms (GCM) 10K type strain sequencing project: providing services to taxonomists for standard genome sequencing and annotation.</title>
        <authorList>
            <consortium name="The Broad Institute Genomics Platform"/>
            <consortium name="The Broad Institute Genome Sequencing Center for Infectious Disease"/>
            <person name="Wu L."/>
            <person name="Ma J."/>
        </authorList>
    </citation>
    <scope>NUCLEOTIDE SEQUENCE [LARGE SCALE GENOMIC DNA]</scope>
    <source>
        <strain evidence="2">KCTC 52042</strain>
    </source>
</reference>
<protein>
    <submittedName>
        <fullName evidence="1">Uncharacterized protein</fullName>
    </submittedName>
</protein>